<organism evidence="3 4">
    <name type="scientific">Timema podura</name>
    <name type="common">Walking stick</name>
    <dbReference type="NCBI Taxonomy" id="61482"/>
    <lineage>
        <taxon>Eukaryota</taxon>
        <taxon>Metazoa</taxon>
        <taxon>Ecdysozoa</taxon>
        <taxon>Arthropoda</taxon>
        <taxon>Hexapoda</taxon>
        <taxon>Insecta</taxon>
        <taxon>Pterygota</taxon>
        <taxon>Neoptera</taxon>
        <taxon>Polyneoptera</taxon>
        <taxon>Phasmatodea</taxon>
        <taxon>Timematodea</taxon>
        <taxon>Timematoidea</taxon>
        <taxon>Timematidae</taxon>
        <taxon>Timema</taxon>
    </lineage>
</organism>
<dbReference type="Pfam" id="PF12349">
    <property type="entry name" value="Sterol-sensing"/>
    <property type="match status" value="1"/>
</dbReference>
<dbReference type="Proteomes" id="UP001153148">
    <property type="component" value="Unassembled WGS sequence"/>
</dbReference>
<keyword evidence="1" id="KW-1133">Transmembrane helix</keyword>
<dbReference type="PANTHER" id="PTHR45727">
    <property type="entry name" value="NPC INTRACELLULAR CHOLESTEROL TRANSPORTER 1"/>
    <property type="match status" value="1"/>
</dbReference>
<gene>
    <name evidence="3" type="ORF">TPAB3V08_LOCUS15341</name>
</gene>
<evidence type="ECO:0000313" key="4">
    <source>
        <dbReference type="Proteomes" id="UP001153148"/>
    </source>
</evidence>
<name>A0ABN7PKZ2_TIMPD</name>
<dbReference type="PROSITE" id="PS50156">
    <property type="entry name" value="SSD"/>
    <property type="match status" value="1"/>
</dbReference>
<evidence type="ECO:0000259" key="2">
    <source>
        <dbReference type="PROSITE" id="PS50156"/>
    </source>
</evidence>
<keyword evidence="1" id="KW-0812">Transmembrane</keyword>
<evidence type="ECO:0000313" key="3">
    <source>
        <dbReference type="EMBL" id="CAG2068398.1"/>
    </source>
</evidence>
<keyword evidence="4" id="KW-1185">Reference proteome</keyword>
<dbReference type="PANTHER" id="PTHR45727:SF2">
    <property type="entry name" value="NPC INTRACELLULAR CHOLESTEROL TRANSPORTER 1"/>
    <property type="match status" value="1"/>
</dbReference>
<proteinExistence type="predicted"/>
<dbReference type="SUPFAM" id="SSF82866">
    <property type="entry name" value="Multidrug efflux transporter AcrB transmembrane domain"/>
    <property type="match status" value="1"/>
</dbReference>
<comment type="caution">
    <text evidence="3">The sequence shown here is derived from an EMBL/GenBank/DDBJ whole genome shotgun (WGS) entry which is preliminary data.</text>
</comment>
<feature type="domain" description="SSD" evidence="2">
    <location>
        <begin position="1"/>
        <end position="51"/>
    </location>
</feature>
<protein>
    <recommendedName>
        <fullName evidence="2">SSD domain-containing protein</fullName>
    </recommendedName>
</protein>
<evidence type="ECO:0000256" key="1">
    <source>
        <dbReference type="SAM" id="Phobius"/>
    </source>
</evidence>
<dbReference type="EMBL" id="CAJPIN010089252">
    <property type="protein sequence ID" value="CAG2068398.1"/>
    <property type="molecule type" value="Genomic_DNA"/>
</dbReference>
<feature type="transmembrane region" description="Helical" evidence="1">
    <location>
        <begin position="26"/>
        <end position="51"/>
    </location>
</feature>
<keyword evidence="1" id="KW-0472">Membrane</keyword>
<accession>A0ABN7PKZ2</accession>
<dbReference type="InterPro" id="IPR000731">
    <property type="entry name" value="SSD"/>
</dbReference>
<reference evidence="3" key="1">
    <citation type="submission" date="2021-03" db="EMBL/GenBank/DDBJ databases">
        <authorList>
            <person name="Tran Van P."/>
        </authorList>
    </citation>
    <scope>NUCLEOTIDE SEQUENCE</scope>
</reference>
<sequence>MLLTSLSESTCFSLGALSDMPAVHTFALYATVALLLDFIFQITCFIALLALDDKRQAVRFVTQTLWVYEASKLHLGSESAYTLHPQQSQSSANQNVDR</sequence>
<dbReference type="InterPro" id="IPR053958">
    <property type="entry name" value="HMGCR/SNAP/NPC1-like_SSD"/>
</dbReference>